<keyword evidence="3" id="KW-1185">Reference proteome</keyword>
<evidence type="ECO:0000313" key="3">
    <source>
        <dbReference type="Proteomes" id="UP001500929"/>
    </source>
</evidence>
<protein>
    <submittedName>
        <fullName evidence="2">DUF2277 domain-containing protein</fullName>
    </submittedName>
</protein>
<name>A0ABN3DVJ5_9MICO</name>
<dbReference type="Proteomes" id="UP001500929">
    <property type="component" value="Unassembled WGS sequence"/>
</dbReference>
<dbReference type="EMBL" id="BAAAQY010000009">
    <property type="protein sequence ID" value="GAA2242421.1"/>
    <property type="molecule type" value="Genomic_DNA"/>
</dbReference>
<proteinExistence type="predicted"/>
<comment type="caution">
    <text evidence="2">The sequence shown here is derived from an EMBL/GenBank/DDBJ whole genome shotgun (WGS) entry which is preliminary data.</text>
</comment>
<reference evidence="2 3" key="1">
    <citation type="journal article" date="2019" name="Int. J. Syst. Evol. Microbiol.">
        <title>The Global Catalogue of Microorganisms (GCM) 10K type strain sequencing project: providing services to taxonomists for standard genome sequencing and annotation.</title>
        <authorList>
            <consortium name="The Broad Institute Genomics Platform"/>
            <consortium name="The Broad Institute Genome Sequencing Center for Infectious Disease"/>
            <person name="Wu L."/>
            <person name="Ma J."/>
        </authorList>
    </citation>
    <scope>NUCLEOTIDE SEQUENCE [LARGE SCALE GENOMIC DNA]</scope>
    <source>
        <strain evidence="2 3">JCM 16117</strain>
    </source>
</reference>
<feature type="compositionally biased region" description="Basic and acidic residues" evidence="1">
    <location>
        <begin position="70"/>
        <end position="81"/>
    </location>
</feature>
<evidence type="ECO:0000256" key="1">
    <source>
        <dbReference type="SAM" id="MobiDB-lite"/>
    </source>
</evidence>
<feature type="region of interest" description="Disordered" evidence="1">
    <location>
        <begin position="62"/>
        <end position="81"/>
    </location>
</feature>
<gene>
    <name evidence="2" type="ORF">GCM10009851_29680</name>
</gene>
<evidence type="ECO:0000313" key="2">
    <source>
        <dbReference type="EMBL" id="GAA2242421.1"/>
    </source>
</evidence>
<accession>A0ABN3DVJ5</accession>
<sequence>MCRNIVPLNNLAPAATDEECHDAALQFVRKISGSTKPSRANQEVFDRAVAEIAHATRHLLDGLVTPAPPKNREQEAVKRQARSAERYEAIRVFQEQKRAQRASSTAG</sequence>
<dbReference type="Pfam" id="PF10041">
    <property type="entry name" value="DUF2277"/>
    <property type="match status" value="1"/>
</dbReference>
<organism evidence="2 3">
    <name type="scientific">Herbiconiux moechotypicola</name>
    <dbReference type="NCBI Taxonomy" id="637393"/>
    <lineage>
        <taxon>Bacteria</taxon>
        <taxon>Bacillati</taxon>
        <taxon>Actinomycetota</taxon>
        <taxon>Actinomycetes</taxon>
        <taxon>Micrococcales</taxon>
        <taxon>Microbacteriaceae</taxon>
        <taxon>Herbiconiux</taxon>
    </lineage>
</organism>
<dbReference type="InterPro" id="IPR018735">
    <property type="entry name" value="DUF2277"/>
</dbReference>
<dbReference type="RefSeq" id="WP_259480422.1">
    <property type="nucleotide sequence ID" value="NZ_BAAAQY010000009.1"/>
</dbReference>